<dbReference type="Gene3D" id="3.10.129.10">
    <property type="entry name" value="Hotdog Thioesterase"/>
    <property type="match status" value="1"/>
</dbReference>
<sequence>MSTISSPEIGTTATASLAVRPVDLADAISVDPEDEFPSVFATSRLVALMEVACARILRPHLSAGQLSVGIAIDASHTAPTPAGVTVTAEATYTGQEGKVYVFEVVATDAGGVVGKAVHRRAIVDAARLEATGKKRNGL</sequence>
<protein>
    <submittedName>
        <fullName evidence="2">Fluoroacetyl-CoA thioesterase</fullName>
    </submittedName>
</protein>
<name>A0AAJ0F4X0_9PEZI</name>
<evidence type="ECO:0000313" key="3">
    <source>
        <dbReference type="Proteomes" id="UP001239445"/>
    </source>
</evidence>
<dbReference type="PANTHER" id="PTHR36934:SF1">
    <property type="entry name" value="THIOESTERASE DOMAIN-CONTAINING PROTEIN"/>
    <property type="match status" value="1"/>
</dbReference>
<gene>
    <name evidence="2" type="ORF">QBC47DRAFT_385106</name>
</gene>
<dbReference type="InterPro" id="IPR029069">
    <property type="entry name" value="HotDog_dom_sf"/>
</dbReference>
<dbReference type="InterPro" id="IPR054485">
    <property type="entry name" value="FlK-like_dom"/>
</dbReference>
<dbReference type="InterPro" id="IPR025540">
    <property type="entry name" value="FlK"/>
</dbReference>
<proteinExistence type="predicted"/>
<dbReference type="AlphaFoldDB" id="A0AAJ0F4X0"/>
<evidence type="ECO:0000313" key="2">
    <source>
        <dbReference type="EMBL" id="KAK1753867.1"/>
    </source>
</evidence>
<comment type="caution">
    <text evidence="2">The sequence shown here is derived from an EMBL/GenBank/DDBJ whole genome shotgun (WGS) entry which is preliminary data.</text>
</comment>
<dbReference type="EMBL" id="MU839836">
    <property type="protein sequence ID" value="KAK1753867.1"/>
    <property type="molecule type" value="Genomic_DNA"/>
</dbReference>
<dbReference type="Proteomes" id="UP001239445">
    <property type="component" value="Unassembled WGS sequence"/>
</dbReference>
<dbReference type="Pfam" id="PF22636">
    <property type="entry name" value="FlK"/>
    <property type="match status" value="1"/>
</dbReference>
<dbReference type="SUPFAM" id="SSF54637">
    <property type="entry name" value="Thioesterase/thiol ester dehydrase-isomerase"/>
    <property type="match status" value="1"/>
</dbReference>
<keyword evidence="3" id="KW-1185">Reference proteome</keyword>
<reference evidence="2" key="1">
    <citation type="submission" date="2023-06" db="EMBL/GenBank/DDBJ databases">
        <title>Genome-scale phylogeny and comparative genomics of the fungal order Sordariales.</title>
        <authorList>
            <consortium name="Lawrence Berkeley National Laboratory"/>
            <person name="Hensen N."/>
            <person name="Bonometti L."/>
            <person name="Westerberg I."/>
            <person name="Brannstrom I.O."/>
            <person name="Guillou S."/>
            <person name="Cros-Aarteil S."/>
            <person name="Calhoun S."/>
            <person name="Haridas S."/>
            <person name="Kuo A."/>
            <person name="Mondo S."/>
            <person name="Pangilinan J."/>
            <person name="Riley R."/>
            <person name="Labutti K."/>
            <person name="Andreopoulos B."/>
            <person name="Lipzen A."/>
            <person name="Chen C."/>
            <person name="Yanf M."/>
            <person name="Daum C."/>
            <person name="Ng V."/>
            <person name="Clum A."/>
            <person name="Steindorff A."/>
            <person name="Ohm R."/>
            <person name="Martin F."/>
            <person name="Silar P."/>
            <person name="Natvig D."/>
            <person name="Lalanne C."/>
            <person name="Gautier V."/>
            <person name="Ament-Velasquez S.L."/>
            <person name="Kruys A."/>
            <person name="Hutchinson M.I."/>
            <person name="Powell A.J."/>
            <person name="Barry K."/>
            <person name="Miller A.N."/>
            <person name="Grigoriev I.V."/>
            <person name="Debuchy R."/>
            <person name="Gladieux P."/>
            <person name="Thoren M.H."/>
            <person name="Johannesson H."/>
        </authorList>
    </citation>
    <scope>NUCLEOTIDE SEQUENCE</scope>
    <source>
        <strain evidence="2">PSN4</strain>
    </source>
</reference>
<dbReference type="PIRSF" id="PIRSF014972">
    <property type="entry name" value="FlK"/>
    <property type="match status" value="1"/>
</dbReference>
<organism evidence="2 3">
    <name type="scientific">Echria macrotheca</name>
    <dbReference type="NCBI Taxonomy" id="438768"/>
    <lineage>
        <taxon>Eukaryota</taxon>
        <taxon>Fungi</taxon>
        <taxon>Dikarya</taxon>
        <taxon>Ascomycota</taxon>
        <taxon>Pezizomycotina</taxon>
        <taxon>Sordariomycetes</taxon>
        <taxon>Sordariomycetidae</taxon>
        <taxon>Sordariales</taxon>
        <taxon>Schizotheciaceae</taxon>
        <taxon>Echria</taxon>
    </lineage>
</organism>
<evidence type="ECO:0000259" key="1">
    <source>
        <dbReference type="Pfam" id="PF22636"/>
    </source>
</evidence>
<feature type="domain" description="Fluoroacetyl-CoA-specific thioesterase-like" evidence="1">
    <location>
        <begin position="30"/>
        <end position="125"/>
    </location>
</feature>
<dbReference type="PANTHER" id="PTHR36934">
    <property type="entry name" value="BLR0278 PROTEIN"/>
    <property type="match status" value="1"/>
</dbReference>
<accession>A0AAJ0F4X0</accession>